<reference evidence="2 3" key="1">
    <citation type="submission" date="2015-09" db="EMBL/GenBank/DDBJ databases">
        <authorList>
            <consortium name="Pathogen Informatics"/>
        </authorList>
    </citation>
    <scope>NUCLEOTIDE SEQUENCE [LARGE SCALE GENOMIC DNA]</scope>
    <source>
        <strain evidence="2 3">2789STDY5834856</strain>
    </source>
</reference>
<feature type="transmembrane region" description="Helical" evidence="1">
    <location>
        <begin position="69"/>
        <end position="89"/>
    </location>
</feature>
<protein>
    <submittedName>
        <fullName evidence="2">Glycoside hydrolase family protein</fullName>
    </submittedName>
</protein>
<dbReference type="Proteomes" id="UP000095594">
    <property type="component" value="Unassembled WGS sequence"/>
</dbReference>
<dbReference type="OrthoDB" id="1099934at2"/>
<sequence>MKKKLLIINGYEQFGYHTDTYNYCLYLYKDFSITFISPYLGLEKIVNEDINIKYIPQIKNRALRFIFKIIYIIFYTIVINPDIIFLKYFTGCSIIKKLFFNKKFVLDIRTSQVVGTLKEIRSYNNKILKESEVFENITIITDEVRELLKIPEDKCNILPLGGKTLIKLEDDLNLDLDKKISLIYVGTFTRRRIIDTVKAFNKLSEKYNGENLEYKLIGFFENDIDEKMLLEEIKKNQFNNIKYLGRVKNEELGKYFLESNIGVAFIPITEYFTNQPATKTYEYLFNGLFVIATSTIENQKVVNNKNGILIDDTEEAFYDALEYLYNNKVSFSRREIINTINNNSWENISLELGKYFNNILENNKR</sequence>
<dbReference type="SUPFAM" id="SSF53756">
    <property type="entry name" value="UDP-Glycosyltransferase/glycogen phosphorylase"/>
    <property type="match status" value="1"/>
</dbReference>
<dbReference type="GO" id="GO:0016787">
    <property type="term" value="F:hydrolase activity"/>
    <property type="evidence" value="ECO:0007669"/>
    <property type="project" value="UniProtKB-KW"/>
</dbReference>
<keyword evidence="1" id="KW-1133">Transmembrane helix</keyword>
<evidence type="ECO:0000313" key="2">
    <source>
        <dbReference type="EMBL" id="CUO25009.1"/>
    </source>
</evidence>
<evidence type="ECO:0000313" key="3">
    <source>
        <dbReference type="Proteomes" id="UP000095594"/>
    </source>
</evidence>
<dbReference type="EMBL" id="CYZX01000007">
    <property type="protein sequence ID" value="CUO25009.1"/>
    <property type="molecule type" value="Genomic_DNA"/>
</dbReference>
<dbReference type="Gene3D" id="3.40.50.2000">
    <property type="entry name" value="Glycogen Phosphorylase B"/>
    <property type="match status" value="1"/>
</dbReference>
<name>A0A174DKZ6_9CLOT</name>
<keyword evidence="1" id="KW-0472">Membrane</keyword>
<gene>
    <name evidence="2" type="ORF">ERS852471_01204</name>
</gene>
<organism evidence="2 3">
    <name type="scientific">Clostridium disporicum</name>
    <dbReference type="NCBI Taxonomy" id="84024"/>
    <lineage>
        <taxon>Bacteria</taxon>
        <taxon>Bacillati</taxon>
        <taxon>Bacillota</taxon>
        <taxon>Clostridia</taxon>
        <taxon>Eubacteriales</taxon>
        <taxon>Clostridiaceae</taxon>
        <taxon>Clostridium</taxon>
    </lineage>
</organism>
<evidence type="ECO:0000256" key="1">
    <source>
        <dbReference type="SAM" id="Phobius"/>
    </source>
</evidence>
<accession>A0A174DKZ6</accession>
<keyword evidence="1" id="KW-0812">Transmembrane</keyword>
<dbReference type="AlphaFoldDB" id="A0A174DKZ6"/>
<proteinExistence type="predicted"/>
<dbReference type="Pfam" id="PF13692">
    <property type="entry name" value="Glyco_trans_1_4"/>
    <property type="match status" value="1"/>
</dbReference>
<dbReference type="RefSeq" id="WP_055264723.1">
    <property type="nucleotide sequence ID" value="NZ_CABIXQ010000007.1"/>
</dbReference>
<keyword evidence="2" id="KW-0378">Hydrolase</keyword>